<protein>
    <submittedName>
        <fullName evidence="5">PTS system, glucose-specific IIB component</fullName>
        <ecNumber evidence="5">2.7.1.-</ecNumber>
    </submittedName>
</protein>
<keyword evidence="4" id="KW-1133">Transmembrane helix</keyword>
<keyword evidence="1" id="KW-0813">Transport</keyword>
<keyword evidence="6" id="KW-1185">Reference proteome</keyword>
<keyword evidence="4" id="KW-0472">Membrane</keyword>
<keyword evidence="2" id="KW-0762">Sugar transport</keyword>
<sequence>MFISPALYVIHSIIAGLAYPLCIILGVKHGYSFSAGLIDYVTFFGISTKGWMIITGSCLCRYLLRGVLLVHPQV</sequence>
<evidence type="ECO:0000256" key="2">
    <source>
        <dbReference type="ARBA" id="ARBA00022597"/>
    </source>
</evidence>
<dbReference type="GO" id="GO:0005886">
    <property type="term" value="C:plasma membrane"/>
    <property type="evidence" value="ECO:0007669"/>
    <property type="project" value="TreeGrafter"/>
</dbReference>
<dbReference type="PANTHER" id="PTHR30009">
    <property type="entry name" value="CYTOCHROME C-TYPE SYNTHESIS PROTEIN AND PTS TRANSMEMBRANE COMPONENT"/>
    <property type="match status" value="1"/>
</dbReference>
<reference evidence="5 6" key="1">
    <citation type="submission" date="2015-01" db="EMBL/GenBank/DDBJ databases">
        <title>Vibrio sp. C1 JCM 19231 whole genome shotgun sequence.</title>
        <authorList>
            <person name="Sawabe T."/>
            <person name="Meirelles P."/>
            <person name="Feng G."/>
            <person name="Sayaka M."/>
            <person name="Hattori M."/>
            <person name="Ohkuma M."/>
        </authorList>
    </citation>
    <scope>NUCLEOTIDE SEQUENCE [LARGE SCALE GENOMIC DNA]</scope>
    <source>
        <strain evidence="6">JCM 19231</strain>
    </source>
</reference>
<accession>A0A0B8PA04</accession>
<proteinExistence type="predicted"/>
<dbReference type="GO" id="GO:0090563">
    <property type="term" value="F:protein-phosphocysteine-sugar phosphotransferase activity"/>
    <property type="evidence" value="ECO:0007669"/>
    <property type="project" value="TreeGrafter"/>
</dbReference>
<keyword evidence="4" id="KW-0812">Transmembrane</keyword>
<keyword evidence="3" id="KW-0598">Phosphotransferase system</keyword>
<dbReference type="EC" id="2.7.1.-" evidence="5"/>
<dbReference type="Proteomes" id="UP000031671">
    <property type="component" value="Unassembled WGS sequence"/>
</dbReference>
<feature type="transmembrane region" description="Helical" evidence="4">
    <location>
        <begin position="6"/>
        <end position="25"/>
    </location>
</feature>
<evidence type="ECO:0000256" key="3">
    <source>
        <dbReference type="ARBA" id="ARBA00022683"/>
    </source>
</evidence>
<reference evidence="5 6" key="2">
    <citation type="submission" date="2015-01" db="EMBL/GenBank/DDBJ databases">
        <authorList>
            <consortium name="NBRP consortium"/>
            <person name="Sawabe T."/>
            <person name="Meirelles P."/>
            <person name="Feng G."/>
            <person name="Sayaka M."/>
            <person name="Hattori M."/>
            <person name="Ohkuma M."/>
        </authorList>
    </citation>
    <scope>NUCLEOTIDE SEQUENCE [LARGE SCALE GENOMIC DNA]</scope>
    <source>
        <strain evidence="6">JCM 19231</strain>
    </source>
</reference>
<evidence type="ECO:0000256" key="4">
    <source>
        <dbReference type="SAM" id="Phobius"/>
    </source>
</evidence>
<keyword evidence="5" id="KW-0808">Transferase</keyword>
<organism evidence="5 6">
    <name type="scientific">Vibrio ishigakensis</name>
    <dbReference type="NCBI Taxonomy" id="1481914"/>
    <lineage>
        <taxon>Bacteria</taxon>
        <taxon>Pseudomonadati</taxon>
        <taxon>Pseudomonadota</taxon>
        <taxon>Gammaproteobacteria</taxon>
        <taxon>Vibrionales</taxon>
        <taxon>Vibrionaceae</taxon>
        <taxon>Vibrio</taxon>
    </lineage>
</organism>
<dbReference type="AlphaFoldDB" id="A0A0B8PA04"/>
<name>A0A0B8PA04_9VIBR</name>
<feature type="transmembrane region" description="Helical" evidence="4">
    <location>
        <begin position="37"/>
        <end position="64"/>
    </location>
</feature>
<comment type="caution">
    <text evidence="5">The sequence shown here is derived from an EMBL/GenBank/DDBJ whole genome shotgun (WGS) entry which is preliminary data.</text>
</comment>
<evidence type="ECO:0000256" key="1">
    <source>
        <dbReference type="ARBA" id="ARBA00022448"/>
    </source>
</evidence>
<evidence type="ECO:0000313" key="6">
    <source>
        <dbReference type="Proteomes" id="UP000031671"/>
    </source>
</evidence>
<dbReference type="InterPro" id="IPR050429">
    <property type="entry name" value="PTS_Glucose_EIICBA"/>
</dbReference>
<dbReference type="PANTHER" id="PTHR30009:SF20">
    <property type="entry name" value="PTS SYSTEM GLUCOSE-SPECIFIC EIICB COMPONENT-RELATED"/>
    <property type="match status" value="1"/>
</dbReference>
<gene>
    <name evidence="5" type="ORF">JCM19231_4099</name>
</gene>
<dbReference type="EMBL" id="BBRZ01000209">
    <property type="protein sequence ID" value="GAM59739.1"/>
    <property type="molecule type" value="Genomic_DNA"/>
</dbReference>
<dbReference type="GO" id="GO:0009401">
    <property type="term" value="P:phosphoenolpyruvate-dependent sugar phosphotransferase system"/>
    <property type="evidence" value="ECO:0007669"/>
    <property type="project" value="UniProtKB-KW"/>
</dbReference>
<evidence type="ECO:0000313" key="5">
    <source>
        <dbReference type="EMBL" id="GAM59739.1"/>
    </source>
</evidence>